<dbReference type="AlphaFoldDB" id="A0A9Q3GE54"/>
<keyword evidence="4" id="KW-1185">Reference proteome</keyword>
<reference evidence="3" key="1">
    <citation type="submission" date="2021-03" db="EMBL/GenBank/DDBJ databases">
        <title>Draft genome sequence of rust myrtle Austropuccinia psidii MF-1, a brazilian biotype.</title>
        <authorList>
            <person name="Quecine M.C."/>
            <person name="Pachon D.M.R."/>
            <person name="Bonatelli M.L."/>
            <person name="Correr F.H."/>
            <person name="Franceschini L.M."/>
            <person name="Leite T.F."/>
            <person name="Margarido G.R.A."/>
            <person name="Almeida C.A."/>
            <person name="Ferrarezi J.A."/>
            <person name="Labate C.A."/>
        </authorList>
    </citation>
    <scope>NUCLEOTIDE SEQUENCE</scope>
    <source>
        <strain evidence="3">MF-1</strain>
    </source>
</reference>
<dbReference type="Pfam" id="PF00561">
    <property type="entry name" value="Abhydrolase_1"/>
    <property type="match status" value="1"/>
</dbReference>
<dbReference type="InterPro" id="IPR029058">
    <property type="entry name" value="AB_hydrolase_fold"/>
</dbReference>
<dbReference type="OrthoDB" id="9998495at2759"/>
<dbReference type="PANTHER" id="PTHR34846">
    <property type="entry name" value="4-CARBOXYMUCONOLACTONE DECARBOXYLASE FAMILY PROTEIN (AFU_ORTHOLOGUE AFUA_6G11590)"/>
    <property type="match status" value="1"/>
</dbReference>
<feature type="domain" description="Carboxymuconolactone decarboxylase-like" evidence="2">
    <location>
        <begin position="40"/>
        <end position="101"/>
    </location>
</feature>
<comment type="caution">
    <text evidence="3">The sequence shown here is derived from an EMBL/GenBank/DDBJ whole genome shotgun (WGS) entry which is preliminary data.</text>
</comment>
<dbReference type="InterPro" id="IPR000073">
    <property type="entry name" value="AB_hydrolase_1"/>
</dbReference>
<accession>A0A9Q3GE54</accession>
<dbReference type="Gene3D" id="1.20.1290.10">
    <property type="entry name" value="AhpD-like"/>
    <property type="match status" value="1"/>
</dbReference>
<dbReference type="Proteomes" id="UP000765509">
    <property type="component" value="Unassembled WGS sequence"/>
</dbReference>
<dbReference type="Gene3D" id="3.40.50.1820">
    <property type="entry name" value="alpha/beta hydrolase"/>
    <property type="match status" value="1"/>
</dbReference>
<evidence type="ECO:0008006" key="5">
    <source>
        <dbReference type="Google" id="ProtNLM"/>
    </source>
</evidence>
<evidence type="ECO:0000313" key="4">
    <source>
        <dbReference type="Proteomes" id="UP000765509"/>
    </source>
</evidence>
<dbReference type="PRINTS" id="PR00111">
    <property type="entry name" value="ABHYDROLASE"/>
</dbReference>
<dbReference type="InterPro" id="IPR003779">
    <property type="entry name" value="CMD-like"/>
</dbReference>
<evidence type="ECO:0000259" key="1">
    <source>
        <dbReference type="Pfam" id="PF00561"/>
    </source>
</evidence>
<protein>
    <recommendedName>
        <fullName evidence="5">AB hydrolase-1 domain-containing protein</fullName>
    </recommendedName>
</protein>
<dbReference type="PANTHER" id="PTHR34846:SF11">
    <property type="entry name" value="4-CARBOXYMUCONOLACTONE DECARBOXYLASE FAMILY PROTEIN (AFU_ORTHOLOGUE AFUA_6G11590)"/>
    <property type="match status" value="1"/>
</dbReference>
<sequence length="483" mass="53454">MPRINLCRPQPGQEPVADQIRQRRHPRDLLHLDAALLNNPSVAAGWNSLLGAIRSENSLPDDLRELLILRVAALNSAPYEWIAHEKVGRAAGLTTLQLLRIRDVVKPLEIRLDAKTQNYLTSLHIAGIKFADNVTRSLLVTNHQLDQFKHELTSLKTDFDIDRMVLDATATVAGYNMVSRVLITLDVADDHNQSVPIPGLEAKVESFLMSDGTKLTARCQKTTDSQVSRPWLMFCNSLLTDMTMWDWITPSLAANYNLVCFDQRGHGRSSVPTSPCTINQLADDIAEIVRQLDIPTPLHGLIGVSQGGATALAVCTRHPQLFNHYIVCDTQPRSPPGNRKAWEARIQLAQSATDGMRQLSEATVERWFPSESHLNLTNHPVAAAVKQMIQRTSIPGFRAGANALYDYVIDENLIGTGQQKVLLVAGSQDGSLPKVLEELSQRLKQKDKPIEFASVPGSGHLPMIDQPLKFINIIEAFLGGYAF</sequence>
<name>A0A9Q3GE54_9BASI</name>
<dbReference type="GO" id="GO:0051920">
    <property type="term" value="F:peroxiredoxin activity"/>
    <property type="evidence" value="ECO:0007669"/>
    <property type="project" value="InterPro"/>
</dbReference>
<proteinExistence type="predicted"/>
<dbReference type="EMBL" id="AVOT02000756">
    <property type="protein sequence ID" value="MBW0464333.1"/>
    <property type="molecule type" value="Genomic_DNA"/>
</dbReference>
<evidence type="ECO:0000259" key="2">
    <source>
        <dbReference type="Pfam" id="PF02627"/>
    </source>
</evidence>
<dbReference type="Pfam" id="PF02627">
    <property type="entry name" value="CMD"/>
    <property type="match status" value="1"/>
</dbReference>
<dbReference type="InterPro" id="IPR029032">
    <property type="entry name" value="AhpD-like"/>
</dbReference>
<dbReference type="SUPFAM" id="SSF69118">
    <property type="entry name" value="AhpD-like"/>
    <property type="match status" value="1"/>
</dbReference>
<dbReference type="SUPFAM" id="SSF53474">
    <property type="entry name" value="alpha/beta-Hydrolases"/>
    <property type="match status" value="1"/>
</dbReference>
<organism evidence="3 4">
    <name type="scientific">Austropuccinia psidii MF-1</name>
    <dbReference type="NCBI Taxonomy" id="1389203"/>
    <lineage>
        <taxon>Eukaryota</taxon>
        <taxon>Fungi</taxon>
        <taxon>Dikarya</taxon>
        <taxon>Basidiomycota</taxon>
        <taxon>Pucciniomycotina</taxon>
        <taxon>Pucciniomycetes</taxon>
        <taxon>Pucciniales</taxon>
        <taxon>Sphaerophragmiaceae</taxon>
        <taxon>Austropuccinia</taxon>
    </lineage>
</organism>
<evidence type="ECO:0000313" key="3">
    <source>
        <dbReference type="EMBL" id="MBW0464333.1"/>
    </source>
</evidence>
<gene>
    <name evidence="3" type="ORF">O181_004048</name>
</gene>
<feature type="domain" description="AB hydrolase-1" evidence="1">
    <location>
        <begin position="230"/>
        <end position="466"/>
    </location>
</feature>